<accession>A0ABU4Y645</accession>
<comment type="caution">
    <text evidence="1">The sequence shown here is derived from an EMBL/GenBank/DDBJ whole genome shotgun (WGS) entry which is preliminary data.</text>
</comment>
<dbReference type="SUPFAM" id="SSF53448">
    <property type="entry name" value="Nucleotide-diphospho-sugar transferases"/>
    <property type="match status" value="1"/>
</dbReference>
<dbReference type="EMBL" id="JAVIIW010000048">
    <property type="protein sequence ID" value="MDX8482373.1"/>
    <property type="molecule type" value="Genomic_DNA"/>
</dbReference>
<evidence type="ECO:0008006" key="3">
    <source>
        <dbReference type="Google" id="ProtNLM"/>
    </source>
</evidence>
<organism evidence="1 2">
    <name type="scientific">Mesorhizobium album</name>
    <dbReference type="NCBI Taxonomy" id="3072314"/>
    <lineage>
        <taxon>Bacteria</taxon>
        <taxon>Pseudomonadati</taxon>
        <taxon>Pseudomonadota</taxon>
        <taxon>Alphaproteobacteria</taxon>
        <taxon>Hyphomicrobiales</taxon>
        <taxon>Phyllobacteriaceae</taxon>
        <taxon>Mesorhizobium</taxon>
    </lineage>
</organism>
<protein>
    <recommendedName>
        <fullName evidence="3">Nucleotide-diphospho-sugar transferase domain-containing protein</fullName>
    </recommendedName>
</protein>
<dbReference type="Proteomes" id="UP001287059">
    <property type="component" value="Unassembled WGS sequence"/>
</dbReference>
<name>A0ABU4Y645_9HYPH</name>
<evidence type="ECO:0000313" key="1">
    <source>
        <dbReference type="EMBL" id="MDX8482373.1"/>
    </source>
</evidence>
<evidence type="ECO:0000313" key="2">
    <source>
        <dbReference type="Proteomes" id="UP001287059"/>
    </source>
</evidence>
<keyword evidence="2" id="KW-1185">Reference proteome</keyword>
<dbReference type="RefSeq" id="WP_320290470.1">
    <property type="nucleotide sequence ID" value="NZ_JAVIIW010000048.1"/>
</dbReference>
<dbReference type="InterPro" id="IPR029044">
    <property type="entry name" value="Nucleotide-diphossugar_trans"/>
</dbReference>
<proteinExistence type="predicted"/>
<sequence>MGIRVGVLGAVHDSTAEARAPEAYVIIAYGNRLGYHYSAIFAGLLIGAYKGDTAPILIYTDRPQLFRNYPFEIVPISPQQLSDWSLEGRYWFRIKNRVMHDVLGRGFERVLYIDSDIAFTGNPHVDIGRVTPGRAVLFRNEGRANRSPKSRYQSLAVLPKDLFADDGLVLSPSAPLWSSAVMGLHRDMRESVECADRIIRGLFGKIDTHTLEQFALGVALAKDHQVVPSYGSFSIFSTSRRRAFARRRMFEFFRRYRAAPLEVQMTEAKRLRLRQPLGTMVVGRLLEIKPGPDPDFSLLS</sequence>
<gene>
    <name evidence="1" type="ORF">RFN28_28515</name>
</gene>
<reference evidence="1 2" key="1">
    <citation type="submission" date="2023-08" db="EMBL/GenBank/DDBJ databases">
        <title>Implementing the SeqCode for naming new Mesorhizobium species isolated from Vachellia karroo root nodules.</title>
        <authorList>
            <person name="Van Lill M."/>
        </authorList>
    </citation>
    <scope>NUCLEOTIDE SEQUENCE [LARGE SCALE GENOMIC DNA]</scope>
    <source>
        <strain evidence="1 2">VK24D</strain>
    </source>
</reference>